<keyword evidence="4" id="KW-1185">Reference proteome</keyword>
<evidence type="ECO:0000256" key="1">
    <source>
        <dbReference type="SAM" id="MobiDB-lite"/>
    </source>
</evidence>
<gene>
    <name evidence="3" type="ORF">Adt_41054</name>
</gene>
<evidence type="ECO:0000313" key="3">
    <source>
        <dbReference type="EMBL" id="KAL2465203.1"/>
    </source>
</evidence>
<dbReference type="Proteomes" id="UP001604336">
    <property type="component" value="Unassembled WGS sequence"/>
</dbReference>
<feature type="region of interest" description="Disordered" evidence="1">
    <location>
        <begin position="52"/>
        <end position="89"/>
    </location>
</feature>
<organism evidence="3 4">
    <name type="scientific">Abeliophyllum distichum</name>
    <dbReference type="NCBI Taxonomy" id="126358"/>
    <lineage>
        <taxon>Eukaryota</taxon>
        <taxon>Viridiplantae</taxon>
        <taxon>Streptophyta</taxon>
        <taxon>Embryophyta</taxon>
        <taxon>Tracheophyta</taxon>
        <taxon>Spermatophyta</taxon>
        <taxon>Magnoliopsida</taxon>
        <taxon>eudicotyledons</taxon>
        <taxon>Gunneridae</taxon>
        <taxon>Pentapetalae</taxon>
        <taxon>asterids</taxon>
        <taxon>lamiids</taxon>
        <taxon>Lamiales</taxon>
        <taxon>Oleaceae</taxon>
        <taxon>Forsythieae</taxon>
        <taxon>Abeliophyllum</taxon>
    </lineage>
</organism>
<proteinExistence type="predicted"/>
<dbReference type="InterPro" id="IPR056924">
    <property type="entry name" value="SH3_Tf2-1"/>
</dbReference>
<sequence>MRKERFPARQCSKLHPRGDGPFQVLERINNNAYKLDLPGNFNVSTTFNISDHSPFDVGDDSRSNLFKEEGDDASHEPDANHGSVNHDPTRIPIGTLTRSRAKKVKEDIQGLVKTLWADADIKNMSLTNKIPTWIHLIQAKEGMEGQFGDKAKLEQDGQHCDRMVINPCDRNTADSEAEHN</sequence>
<accession>A0ABD1PPA3</accession>
<comment type="caution">
    <text evidence="3">The sequence shown here is derived from an EMBL/GenBank/DDBJ whole genome shotgun (WGS) entry which is preliminary data.</text>
</comment>
<dbReference type="EMBL" id="JBFOLK010000013">
    <property type="protein sequence ID" value="KAL2465203.1"/>
    <property type="molecule type" value="Genomic_DNA"/>
</dbReference>
<reference evidence="4" key="1">
    <citation type="submission" date="2024-07" db="EMBL/GenBank/DDBJ databases">
        <title>Two chromosome-level genome assemblies of Korean endemic species Abeliophyllum distichum and Forsythia ovata (Oleaceae).</title>
        <authorList>
            <person name="Jang H."/>
        </authorList>
    </citation>
    <scope>NUCLEOTIDE SEQUENCE [LARGE SCALE GENOMIC DNA]</scope>
</reference>
<dbReference type="AlphaFoldDB" id="A0ABD1PPA3"/>
<evidence type="ECO:0000313" key="4">
    <source>
        <dbReference type="Proteomes" id="UP001604336"/>
    </source>
</evidence>
<name>A0ABD1PPA3_9LAMI</name>
<evidence type="ECO:0000259" key="2">
    <source>
        <dbReference type="Pfam" id="PF24626"/>
    </source>
</evidence>
<dbReference type="Pfam" id="PF24626">
    <property type="entry name" value="SH3_Tf2-1"/>
    <property type="match status" value="1"/>
</dbReference>
<protein>
    <recommendedName>
        <fullName evidence="2">Tf2-1-like SH3-like domain-containing protein</fullName>
    </recommendedName>
</protein>
<feature type="compositionally biased region" description="Basic and acidic residues" evidence="1">
    <location>
        <begin position="59"/>
        <end position="79"/>
    </location>
</feature>
<feature type="domain" description="Tf2-1-like SH3-like" evidence="2">
    <location>
        <begin position="2"/>
        <end position="54"/>
    </location>
</feature>